<dbReference type="GO" id="GO:0004105">
    <property type="term" value="F:choline-phosphate cytidylyltransferase activity"/>
    <property type="evidence" value="ECO:0007669"/>
    <property type="project" value="UniProtKB-EC"/>
</dbReference>
<dbReference type="InterPro" id="IPR045049">
    <property type="entry name" value="Pcy1-like"/>
</dbReference>
<organism evidence="4 5">
    <name type="scientific">Agrocybe pediades</name>
    <dbReference type="NCBI Taxonomy" id="84607"/>
    <lineage>
        <taxon>Eukaryota</taxon>
        <taxon>Fungi</taxon>
        <taxon>Dikarya</taxon>
        <taxon>Basidiomycota</taxon>
        <taxon>Agaricomycotina</taxon>
        <taxon>Agaricomycetes</taxon>
        <taxon>Agaricomycetidae</taxon>
        <taxon>Agaricales</taxon>
        <taxon>Agaricineae</taxon>
        <taxon>Strophariaceae</taxon>
        <taxon>Agrocybe</taxon>
    </lineage>
</organism>
<gene>
    <name evidence="4" type="ORF">D9613_006866</name>
</gene>
<evidence type="ECO:0000256" key="1">
    <source>
        <dbReference type="ARBA" id="ARBA00026101"/>
    </source>
</evidence>
<dbReference type="Proteomes" id="UP000521872">
    <property type="component" value="Unassembled WGS sequence"/>
</dbReference>
<feature type="compositionally biased region" description="Polar residues" evidence="2">
    <location>
        <begin position="247"/>
        <end position="265"/>
    </location>
</feature>
<proteinExistence type="predicted"/>
<feature type="region of interest" description="Disordered" evidence="2">
    <location>
        <begin position="238"/>
        <end position="265"/>
    </location>
</feature>
<dbReference type="PANTHER" id="PTHR10739">
    <property type="entry name" value="CYTIDYLYLTRANSFERASE"/>
    <property type="match status" value="1"/>
</dbReference>
<dbReference type="InterPro" id="IPR004821">
    <property type="entry name" value="Cyt_trans-like"/>
</dbReference>
<evidence type="ECO:0000259" key="3">
    <source>
        <dbReference type="Pfam" id="PF01467"/>
    </source>
</evidence>
<dbReference type="GO" id="GO:0005635">
    <property type="term" value="C:nuclear envelope"/>
    <property type="evidence" value="ECO:0007669"/>
    <property type="project" value="TreeGrafter"/>
</dbReference>
<reference evidence="4 5" key="1">
    <citation type="submission" date="2019-12" db="EMBL/GenBank/DDBJ databases">
        <authorList>
            <person name="Floudas D."/>
            <person name="Bentzer J."/>
            <person name="Ahren D."/>
            <person name="Johansson T."/>
            <person name="Persson P."/>
            <person name="Tunlid A."/>
        </authorList>
    </citation>
    <scope>NUCLEOTIDE SEQUENCE [LARGE SCALE GENOMIC DNA]</scope>
    <source>
        <strain evidence="4 5">CBS 102.39</strain>
    </source>
</reference>
<dbReference type="InterPro" id="IPR014729">
    <property type="entry name" value="Rossmann-like_a/b/a_fold"/>
</dbReference>
<name>A0A8H4QHG7_9AGAR</name>
<dbReference type="PANTHER" id="PTHR10739:SF13">
    <property type="entry name" value="CHOLINE-PHOSPHATE CYTIDYLYLTRANSFERASE"/>
    <property type="match status" value="1"/>
</dbReference>
<accession>A0A8H4QHG7</accession>
<sequence>MVRGVLNCLPANHVRLLFAAMETSSVLSDDEYDIISEPGRRLSLDSSCDYGFDHFELREPPPSADAQDRFESTRWSANEVQQYIQKSLAPGLSLTETRNRKIRIYVDGPFDDFDVGAALKLRQAKMAFPSVHLIVGVFSDETLQQNDYMSTRPGVERAEIMRHCRWVDEVIKDAPWELTCRFLKDRAIDFVALDEGTSVDPSCHKARVRAYDELQKHGKVIKTRRTVGLVSQLPRLLIPSPSPSQRATPTLTFSRSLPNPTAESD</sequence>
<protein>
    <recommendedName>
        <fullName evidence="1">choline-phosphate cytidylyltransferase</fullName>
        <ecNumber evidence="1">2.7.7.15</ecNumber>
    </recommendedName>
</protein>
<evidence type="ECO:0000313" key="4">
    <source>
        <dbReference type="EMBL" id="KAF4610998.1"/>
    </source>
</evidence>
<comment type="caution">
    <text evidence="4">The sequence shown here is derived from an EMBL/GenBank/DDBJ whole genome shotgun (WGS) entry which is preliminary data.</text>
</comment>
<dbReference type="AlphaFoldDB" id="A0A8H4QHG7"/>
<dbReference type="SUPFAM" id="SSF52374">
    <property type="entry name" value="Nucleotidylyl transferase"/>
    <property type="match status" value="1"/>
</dbReference>
<feature type="domain" description="Cytidyltransferase-like" evidence="3">
    <location>
        <begin position="106"/>
        <end position="227"/>
    </location>
</feature>
<evidence type="ECO:0000313" key="5">
    <source>
        <dbReference type="Proteomes" id="UP000521872"/>
    </source>
</evidence>
<dbReference type="EC" id="2.7.7.15" evidence="1"/>
<keyword evidence="5" id="KW-1185">Reference proteome</keyword>
<evidence type="ECO:0000256" key="2">
    <source>
        <dbReference type="SAM" id="MobiDB-lite"/>
    </source>
</evidence>
<dbReference type="GO" id="GO:0031210">
    <property type="term" value="F:phosphatidylcholine binding"/>
    <property type="evidence" value="ECO:0007669"/>
    <property type="project" value="TreeGrafter"/>
</dbReference>
<dbReference type="Gene3D" id="3.40.50.620">
    <property type="entry name" value="HUPs"/>
    <property type="match status" value="1"/>
</dbReference>
<dbReference type="Pfam" id="PF01467">
    <property type="entry name" value="CTP_transf_like"/>
    <property type="match status" value="1"/>
</dbReference>
<dbReference type="EMBL" id="JAACJL010000058">
    <property type="protein sequence ID" value="KAF4610998.1"/>
    <property type="molecule type" value="Genomic_DNA"/>
</dbReference>